<reference evidence="4 5" key="1">
    <citation type="submission" date="2023-06" db="EMBL/GenBank/DDBJ databases">
        <title>Pelomonas sp. APW6 16S ribosomal RNA gene genome sequencing and assembly.</title>
        <authorList>
            <person name="Woo H."/>
        </authorList>
    </citation>
    <scope>NUCLEOTIDE SEQUENCE [LARGE SCALE GENOMIC DNA]</scope>
    <source>
        <strain evidence="4 5">APW6</strain>
    </source>
</reference>
<dbReference type="SUPFAM" id="SSF55073">
    <property type="entry name" value="Nucleotide cyclase"/>
    <property type="match status" value="1"/>
</dbReference>
<comment type="caution">
    <text evidence="4">The sequence shown here is derived from an EMBL/GenBank/DDBJ whole genome shotgun (WGS) entry which is preliminary data.</text>
</comment>
<dbReference type="Pfam" id="PF00990">
    <property type="entry name" value="GGDEF"/>
    <property type="match status" value="1"/>
</dbReference>
<dbReference type="Proteomes" id="UP001238603">
    <property type="component" value="Unassembled WGS sequence"/>
</dbReference>
<accession>A0ABT7LJI6</accession>
<feature type="domain" description="GGDEF" evidence="3">
    <location>
        <begin position="83"/>
        <end position="218"/>
    </location>
</feature>
<keyword evidence="4" id="KW-0808">Transferase</keyword>
<proteinExistence type="predicted"/>
<dbReference type="PANTHER" id="PTHR45138">
    <property type="entry name" value="REGULATORY COMPONENTS OF SENSORY TRANSDUCTION SYSTEM"/>
    <property type="match status" value="1"/>
</dbReference>
<name>A0ABT7LJI6_9BURK</name>
<dbReference type="PROSITE" id="PS50887">
    <property type="entry name" value="GGDEF"/>
    <property type="match status" value="1"/>
</dbReference>
<evidence type="ECO:0000256" key="2">
    <source>
        <dbReference type="ARBA" id="ARBA00034247"/>
    </source>
</evidence>
<dbReference type="PANTHER" id="PTHR45138:SF9">
    <property type="entry name" value="DIGUANYLATE CYCLASE DGCM-RELATED"/>
    <property type="match status" value="1"/>
</dbReference>
<dbReference type="Gene3D" id="3.30.70.270">
    <property type="match status" value="1"/>
</dbReference>
<dbReference type="NCBIfam" id="TIGR00254">
    <property type="entry name" value="GGDEF"/>
    <property type="match status" value="1"/>
</dbReference>
<dbReference type="InterPro" id="IPR043128">
    <property type="entry name" value="Rev_trsase/Diguanyl_cyclase"/>
</dbReference>
<dbReference type="InterPro" id="IPR000160">
    <property type="entry name" value="GGDEF_dom"/>
</dbReference>
<dbReference type="EMBL" id="JASVDS010000002">
    <property type="protein sequence ID" value="MDL5032365.1"/>
    <property type="molecule type" value="Genomic_DNA"/>
</dbReference>
<keyword evidence="5" id="KW-1185">Reference proteome</keyword>
<dbReference type="EC" id="2.7.7.65" evidence="1"/>
<evidence type="ECO:0000256" key="1">
    <source>
        <dbReference type="ARBA" id="ARBA00012528"/>
    </source>
</evidence>
<dbReference type="InterPro" id="IPR050469">
    <property type="entry name" value="Diguanylate_Cyclase"/>
</dbReference>
<evidence type="ECO:0000313" key="4">
    <source>
        <dbReference type="EMBL" id="MDL5032365.1"/>
    </source>
</evidence>
<dbReference type="InterPro" id="IPR029787">
    <property type="entry name" value="Nucleotide_cyclase"/>
</dbReference>
<protein>
    <recommendedName>
        <fullName evidence="1">diguanylate cyclase</fullName>
        <ecNumber evidence="1">2.7.7.65</ecNumber>
    </recommendedName>
</protein>
<evidence type="ECO:0000313" key="5">
    <source>
        <dbReference type="Proteomes" id="UP001238603"/>
    </source>
</evidence>
<dbReference type="GO" id="GO:0052621">
    <property type="term" value="F:diguanylate cyclase activity"/>
    <property type="evidence" value="ECO:0007669"/>
    <property type="project" value="UniProtKB-EC"/>
</dbReference>
<sequence>MPSSSSRTLIDVQDLRLEPALQLLQQAGAMLPDTEPHSANWLQAVMDALCDLSSKDALTGLVNRRSFEMAMSREVDRVARSGEPALLLILDIDHFKAVNDTHGHAAGDLVIQAVAKALMQTVRPMDTVARVGGEEFAIILPNCPATFGVTVAERIREQVEALSIQATPALSLHITVSLGGAFAPQWVRSSALLWMERADRQLYRAKAEGRNRACLEAQPDSLVSADEKSMLFALTQQESE</sequence>
<keyword evidence="4" id="KW-0548">Nucleotidyltransferase</keyword>
<gene>
    <name evidence="4" type="ORF">QRD43_10670</name>
</gene>
<comment type="catalytic activity">
    <reaction evidence="2">
        <text>2 GTP = 3',3'-c-di-GMP + 2 diphosphate</text>
        <dbReference type="Rhea" id="RHEA:24898"/>
        <dbReference type="ChEBI" id="CHEBI:33019"/>
        <dbReference type="ChEBI" id="CHEBI:37565"/>
        <dbReference type="ChEBI" id="CHEBI:58805"/>
        <dbReference type="EC" id="2.7.7.65"/>
    </reaction>
</comment>
<dbReference type="RefSeq" id="WP_285982441.1">
    <property type="nucleotide sequence ID" value="NZ_JASVDS010000002.1"/>
</dbReference>
<dbReference type="CDD" id="cd01949">
    <property type="entry name" value="GGDEF"/>
    <property type="match status" value="1"/>
</dbReference>
<organism evidence="4 5">
    <name type="scientific">Roseateles subflavus</name>
    <dbReference type="NCBI Taxonomy" id="3053353"/>
    <lineage>
        <taxon>Bacteria</taxon>
        <taxon>Pseudomonadati</taxon>
        <taxon>Pseudomonadota</taxon>
        <taxon>Betaproteobacteria</taxon>
        <taxon>Burkholderiales</taxon>
        <taxon>Sphaerotilaceae</taxon>
        <taxon>Roseateles</taxon>
    </lineage>
</organism>
<dbReference type="SMART" id="SM00267">
    <property type="entry name" value="GGDEF"/>
    <property type="match status" value="1"/>
</dbReference>
<evidence type="ECO:0000259" key="3">
    <source>
        <dbReference type="PROSITE" id="PS50887"/>
    </source>
</evidence>